<protein>
    <submittedName>
        <fullName evidence="1">Uncharacterized protein</fullName>
    </submittedName>
</protein>
<dbReference type="EMBL" id="JAANIT010001135">
    <property type="protein sequence ID" value="KAG1542014.1"/>
    <property type="molecule type" value="Genomic_DNA"/>
</dbReference>
<proteinExistence type="predicted"/>
<organism evidence="1 2">
    <name type="scientific">Rhizopus oryzae</name>
    <name type="common">Mucormycosis agent</name>
    <name type="synonym">Rhizopus arrhizus var. delemar</name>
    <dbReference type="NCBI Taxonomy" id="64495"/>
    <lineage>
        <taxon>Eukaryota</taxon>
        <taxon>Fungi</taxon>
        <taxon>Fungi incertae sedis</taxon>
        <taxon>Mucoromycota</taxon>
        <taxon>Mucoromycotina</taxon>
        <taxon>Mucoromycetes</taxon>
        <taxon>Mucorales</taxon>
        <taxon>Mucorineae</taxon>
        <taxon>Rhizopodaceae</taxon>
        <taxon>Rhizopus</taxon>
    </lineage>
</organism>
<comment type="caution">
    <text evidence="1">The sequence shown here is derived from an EMBL/GenBank/DDBJ whole genome shotgun (WGS) entry which is preliminary data.</text>
</comment>
<dbReference type="AlphaFoldDB" id="A0A9P6Y8S0"/>
<evidence type="ECO:0000313" key="1">
    <source>
        <dbReference type="EMBL" id="KAG1542014.1"/>
    </source>
</evidence>
<name>A0A9P6Y8S0_RHIOR</name>
<accession>A0A9P6Y8S0</accession>
<sequence length="83" mass="8558">MTTTASTTMTSLPRKVVANVPSSKHPVSALAAYKARLNKPTADNTPTAAGAAGAATVASINTSKRVAHTTTQTHRSTSYPAQY</sequence>
<dbReference type="Proteomes" id="UP000717996">
    <property type="component" value="Unassembled WGS sequence"/>
</dbReference>
<reference evidence="1" key="1">
    <citation type="journal article" date="2020" name="Microb. Genom.">
        <title>Genetic diversity of clinical and environmental Mucorales isolates obtained from an investigation of mucormycosis cases among solid organ transplant recipients.</title>
        <authorList>
            <person name="Nguyen M.H."/>
            <person name="Kaul D."/>
            <person name="Muto C."/>
            <person name="Cheng S.J."/>
            <person name="Richter R.A."/>
            <person name="Bruno V.M."/>
            <person name="Liu G."/>
            <person name="Beyhan S."/>
            <person name="Sundermann A.J."/>
            <person name="Mounaud S."/>
            <person name="Pasculle A.W."/>
            <person name="Nierman W.C."/>
            <person name="Driscoll E."/>
            <person name="Cumbie R."/>
            <person name="Clancy C.J."/>
            <person name="Dupont C.L."/>
        </authorList>
    </citation>
    <scope>NUCLEOTIDE SEQUENCE</scope>
    <source>
        <strain evidence="1">GL16</strain>
    </source>
</reference>
<evidence type="ECO:0000313" key="2">
    <source>
        <dbReference type="Proteomes" id="UP000717996"/>
    </source>
</evidence>
<gene>
    <name evidence="1" type="ORF">G6F51_007543</name>
</gene>